<feature type="region of interest" description="Disordered" evidence="7">
    <location>
        <begin position="130"/>
        <end position="155"/>
    </location>
</feature>
<dbReference type="PANTHER" id="PTHR20986">
    <property type="entry name" value="FMRFAMIDE-RELATED PEPTIDES"/>
    <property type="match status" value="1"/>
</dbReference>
<feature type="region of interest" description="Disordered" evidence="7">
    <location>
        <begin position="207"/>
        <end position="273"/>
    </location>
</feature>
<dbReference type="InterPro" id="IPR051041">
    <property type="entry name" value="FMRFamide-related_np"/>
</dbReference>
<accession>A0A1Q3FSK6</accession>
<proteinExistence type="inferred from homology"/>
<evidence type="ECO:0000256" key="8">
    <source>
        <dbReference type="SAM" id="SignalP"/>
    </source>
</evidence>
<sequence length="361" mass="41111">MYRINFTTLSLLLVVGMNGLMSEPTKNADGSIKGLYEYLLQREYAAPVSYADHQIKRKAVRSPSLRLRFGRRSDPDMPVQPEEQDSMPAARTIRAPQLRLRFGRSDPLWSSSADRAAASAFLEDKRAPSQRLRWGRSQPGTFNENAFRTGGFIPGGDDLNRDSTLRLRWGRESGEDEEFDSDDTVADRLYREAARLGMDRFAEDKRAPSQRLRWGRSDPLLSNDNSIQEEKRAPSQRLRWGRSDPMLSNDDAILDEEKRAPSQRLRWGRSGGLFPTSDVMQQKTIRAPQLRLRFGRSDPSWAIFNEHRPDEENGVTVATERTVDSEEVSELRGVQFNENLHQNESACAGCSLLEYPEDLST</sequence>
<evidence type="ECO:0000256" key="4">
    <source>
        <dbReference type="ARBA" id="ARBA00022737"/>
    </source>
</evidence>
<dbReference type="AlphaFoldDB" id="A0A1Q3FSK6"/>
<feature type="chain" id="PRO_5011981303" evidence="8">
    <location>
        <begin position="23"/>
        <end position="361"/>
    </location>
</feature>
<evidence type="ECO:0000256" key="1">
    <source>
        <dbReference type="ARBA" id="ARBA00004613"/>
    </source>
</evidence>
<feature type="signal peptide" evidence="8">
    <location>
        <begin position="1"/>
        <end position="22"/>
    </location>
</feature>
<evidence type="ECO:0000256" key="3">
    <source>
        <dbReference type="ARBA" id="ARBA00022525"/>
    </source>
</evidence>
<organism evidence="9">
    <name type="scientific">Culex tarsalis</name>
    <name type="common">Encephalitis mosquito</name>
    <dbReference type="NCBI Taxonomy" id="7177"/>
    <lineage>
        <taxon>Eukaryota</taxon>
        <taxon>Metazoa</taxon>
        <taxon>Ecdysozoa</taxon>
        <taxon>Arthropoda</taxon>
        <taxon>Hexapoda</taxon>
        <taxon>Insecta</taxon>
        <taxon>Pterygota</taxon>
        <taxon>Neoptera</taxon>
        <taxon>Endopterygota</taxon>
        <taxon>Diptera</taxon>
        <taxon>Nematocera</taxon>
        <taxon>Culicoidea</taxon>
        <taxon>Culicidae</taxon>
        <taxon>Culicinae</taxon>
        <taxon>Culicini</taxon>
        <taxon>Culex</taxon>
        <taxon>Culex</taxon>
    </lineage>
</organism>
<evidence type="ECO:0000313" key="9">
    <source>
        <dbReference type="EMBL" id="JAV30557.1"/>
    </source>
</evidence>
<dbReference type="GO" id="GO:0007218">
    <property type="term" value="P:neuropeptide signaling pathway"/>
    <property type="evidence" value="ECO:0007669"/>
    <property type="project" value="UniProtKB-KW"/>
</dbReference>
<keyword evidence="6 9" id="KW-0527">Neuropeptide</keyword>
<dbReference type="GO" id="GO:0005576">
    <property type="term" value="C:extracellular region"/>
    <property type="evidence" value="ECO:0007669"/>
    <property type="project" value="UniProtKB-SubCell"/>
</dbReference>
<dbReference type="EMBL" id="GFDL01004488">
    <property type="protein sequence ID" value="JAV30557.1"/>
    <property type="molecule type" value="Transcribed_RNA"/>
</dbReference>
<comment type="similarity">
    <text evidence="2">Belongs to the FARP (FMRFamide related peptide) family.</text>
</comment>
<keyword evidence="8" id="KW-0732">Signal</keyword>
<dbReference type="PANTHER" id="PTHR20986:SF22">
    <property type="entry name" value="FMRFAMIDE-RELATED PEPTIDES"/>
    <property type="match status" value="1"/>
</dbReference>
<keyword evidence="3" id="KW-0964">Secreted</keyword>
<evidence type="ECO:0000256" key="5">
    <source>
        <dbReference type="ARBA" id="ARBA00022815"/>
    </source>
</evidence>
<evidence type="ECO:0000256" key="2">
    <source>
        <dbReference type="ARBA" id="ARBA00006356"/>
    </source>
</evidence>
<comment type="subcellular location">
    <subcellularLocation>
        <location evidence="1">Secreted</location>
    </subcellularLocation>
</comment>
<reference evidence="9" key="1">
    <citation type="submission" date="2017-01" db="EMBL/GenBank/DDBJ databases">
        <title>A deep insight into the sialotranscriptome of adult male and female Cluex tarsalis mosquitoes.</title>
        <authorList>
            <person name="Ribeiro J.M."/>
            <person name="Moreira F."/>
            <person name="Bernard K.A."/>
            <person name="Calvo E."/>
        </authorList>
    </citation>
    <scope>NUCLEOTIDE SEQUENCE</scope>
    <source>
        <strain evidence="9">Kern County</strain>
        <tissue evidence="9">Salivary glands</tissue>
    </source>
</reference>
<evidence type="ECO:0000256" key="7">
    <source>
        <dbReference type="SAM" id="MobiDB-lite"/>
    </source>
</evidence>
<keyword evidence="4" id="KW-0677">Repeat</keyword>
<evidence type="ECO:0000256" key="6">
    <source>
        <dbReference type="ARBA" id="ARBA00023320"/>
    </source>
</evidence>
<name>A0A1Q3FSK6_CULTA</name>
<protein>
    <submittedName>
        <fullName evidence="9">Putative short neuropeptide f</fullName>
    </submittedName>
</protein>
<keyword evidence="5" id="KW-0027">Amidation</keyword>